<keyword evidence="6" id="KW-1185">Reference proteome</keyword>
<feature type="compositionally biased region" description="Polar residues" evidence="2">
    <location>
        <begin position="132"/>
        <end position="147"/>
    </location>
</feature>
<proteinExistence type="inferred from homology"/>
<evidence type="ECO:0000256" key="1">
    <source>
        <dbReference type="ARBA" id="ARBA00007553"/>
    </source>
</evidence>
<dbReference type="RefSeq" id="WP_344065122.1">
    <property type="nucleotide sequence ID" value="NZ_BAAAPU010000009.1"/>
</dbReference>
<dbReference type="PANTHER" id="PTHR11022">
    <property type="entry name" value="PEPTIDOGLYCAN RECOGNITION PROTEIN"/>
    <property type="match status" value="1"/>
</dbReference>
<organism evidence="5 6">
    <name type="scientific">Terrabacter lapilli</name>
    <dbReference type="NCBI Taxonomy" id="436231"/>
    <lineage>
        <taxon>Bacteria</taxon>
        <taxon>Bacillati</taxon>
        <taxon>Actinomycetota</taxon>
        <taxon>Actinomycetes</taxon>
        <taxon>Micrococcales</taxon>
        <taxon>Intrasporangiaceae</taxon>
        <taxon>Terrabacter</taxon>
    </lineage>
</organism>
<dbReference type="SUPFAM" id="SSF55846">
    <property type="entry name" value="N-acetylmuramoyl-L-alanine amidase-like"/>
    <property type="match status" value="1"/>
</dbReference>
<evidence type="ECO:0008006" key="7">
    <source>
        <dbReference type="Google" id="ProtNLM"/>
    </source>
</evidence>
<comment type="similarity">
    <text evidence="1">Belongs to the N-acetylmuramoyl-L-alanine amidase 2 family.</text>
</comment>
<evidence type="ECO:0000259" key="3">
    <source>
        <dbReference type="SMART" id="SM00644"/>
    </source>
</evidence>
<evidence type="ECO:0000313" key="6">
    <source>
        <dbReference type="Proteomes" id="UP001500013"/>
    </source>
</evidence>
<dbReference type="SMART" id="SM00644">
    <property type="entry name" value="Ami_2"/>
    <property type="match status" value="1"/>
</dbReference>
<dbReference type="SMART" id="SM00701">
    <property type="entry name" value="PGRP"/>
    <property type="match status" value="1"/>
</dbReference>
<evidence type="ECO:0000256" key="2">
    <source>
        <dbReference type="SAM" id="MobiDB-lite"/>
    </source>
</evidence>
<feature type="region of interest" description="Disordered" evidence="2">
    <location>
        <begin position="132"/>
        <end position="155"/>
    </location>
</feature>
<dbReference type="InterPro" id="IPR036505">
    <property type="entry name" value="Amidase/PGRP_sf"/>
</dbReference>
<dbReference type="InterPro" id="IPR006619">
    <property type="entry name" value="PGRP_domain_met/bac"/>
</dbReference>
<sequence>MTKRSKYFSSGGAVASTRVVVLSGIISLGAQLLPAALPQLGAEAAPAPHPVRPVLRQHDVQTLREVTPAAPADPSLTARAASTAGARAVALGGKDRVVEVPVEGRLVGLSWPAKTNGNEPVAVAWRSRQADGSWTGWTPVTATSQADPSARGTDRVSTDPFWVGGAKAIELRYPASDPRIKAARVEEVEPGTSPADQPATASGNSAVALPSRPTIFSRAQWGADESLRQGCVPTIGNRINGVVVHHDAGSNSYTAADSAAIVRSIYAYHTQVNGWCDIGYNVIVDKYGQAFEGRYGGLNLPVQGAHALGFNEDSFGISMLGNYMTATPTSAGLDILARVIAWRLSGVYRNGTGTTQWHGGAATTRYPNVGTYTLPMIIGHRDVNYTDCPGTNLYAALPSVRTRVSQLISYTSSPIYSRYSATGGSAKWGPVWMAETPVGAGMNETIASGGARFYSTPSFGTRWMGPGLDGMWRGLGWTSWGGYPWTDEITTPPGWYVELEKGKTLTMTREGAGTWTEGAVRNYWVSRANGSYGVLRMPVERMTLVAGFWQQRFEGGTVYFNTANGQTVHTEGGMDTYYRDHGFLTGSMGTPTTDVVSTTTGAQQGFSAGVLRWDRASDAITFSAR</sequence>
<reference evidence="5 6" key="1">
    <citation type="journal article" date="2019" name="Int. J. Syst. Evol. Microbiol.">
        <title>The Global Catalogue of Microorganisms (GCM) 10K type strain sequencing project: providing services to taxonomists for standard genome sequencing and annotation.</title>
        <authorList>
            <consortium name="The Broad Institute Genomics Platform"/>
            <consortium name="The Broad Institute Genome Sequencing Center for Infectious Disease"/>
            <person name="Wu L."/>
            <person name="Ma J."/>
        </authorList>
    </citation>
    <scope>NUCLEOTIDE SEQUENCE [LARGE SCALE GENOMIC DNA]</scope>
    <source>
        <strain evidence="5 6">JCM 15628</strain>
    </source>
</reference>
<dbReference type="EMBL" id="BAAAPU010000009">
    <property type="protein sequence ID" value="GAA1989025.1"/>
    <property type="molecule type" value="Genomic_DNA"/>
</dbReference>
<dbReference type="CDD" id="cd06583">
    <property type="entry name" value="PGRP"/>
    <property type="match status" value="1"/>
</dbReference>
<dbReference type="Proteomes" id="UP001500013">
    <property type="component" value="Unassembled WGS sequence"/>
</dbReference>
<feature type="domain" description="N-acetylmuramoyl-L-alanine amidase" evidence="3">
    <location>
        <begin position="227"/>
        <end position="390"/>
    </location>
</feature>
<dbReference type="PANTHER" id="PTHR11022:SF41">
    <property type="entry name" value="PEPTIDOGLYCAN-RECOGNITION PROTEIN LC-RELATED"/>
    <property type="match status" value="1"/>
</dbReference>
<feature type="domain" description="Peptidoglycan recognition protein family" evidence="4">
    <location>
        <begin position="213"/>
        <end position="362"/>
    </location>
</feature>
<comment type="caution">
    <text evidence="5">The sequence shown here is derived from an EMBL/GenBank/DDBJ whole genome shotgun (WGS) entry which is preliminary data.</text>
</comment>
<evidence type="ECO:0000313" key="5">
    <source>
        <dbReference type="EMBL" id="GAA1989025.1"/>
    </source>
</evidence>
<dbReference type="Gene3D" id="3.40.80.10">
    <property type="entry name" value="Peptidoglycan recognition protein-like"/>
    <property type="match status" value="1"/>
</dbReference>
<protein>
    <recommendedName>
        <fullName evidence="7">N-acetylmuramoyl-L-alanine amidase</fullName>
    </recommendedName>
</protein>
<accession>A0ABN2SLT4</accession>
<gene>
    <name evidence="5" type="ORF">GCM10009817_33390</name>
</gene>
<feature type="region of interest" description="Disordered" evidence="2">
    <location>
        <begin position="185"/>
        <end position="207"/>
    </location>
</feature>
<dbReference type="InterPro" id="IPR015510">
    <property type="entry name" value="PGRP"/>
</dbReference>
<dbReference type="Pfam" id="PF01510">
    <property type="entry name" value="Amidase_2"/>
    <property type="match status" value="1"/>
</dbReference>
<name>A0ABN2SLT4_9MICO</name>
<evidence type="ECO:0000259" key="4">
    <source>
        <dbReference type="SMART" id="SM00701"/>
    </source>
</evidence>
<dbReference type="InterPro" id="IPR002502">
    <property type="entry name" value="Amidase_domain"/>
</dbReference>